<protein>
    <submittedName>
        <fullName evidence="2">Uncharacterized protein</fullName>
    </submittedName>
</protein>
<dbReference type="EMBL" id="BAABUJ010000056">
    <property type="protein sequence ID" value="GAA5806057.1"/>
    <property type="molecule type" value="Genomic_DNA"/>
</dbReference>
<reference evidence="2 3" key="1">
    <citation type="submission" date="2024-04" db="EMBL/GenBank/DDBJ databases">
        <title>genome sequences of Mucor flavus KT1a and Helicostylum pulchrum KT1b strains isolation_sourced from the surface of a dry-aged beef.</title>
        <authorList>
            <person name="Toyotome T."/>
            <person name="Hosono M."/>
            <person name="Torimaru M."/>
            <person name="Fukuda K."/>
            <person name="Mikami N."/>
        </authorList>
    </citation>
    <scope>NUCLEOTIDE SEQUENCE [LARGE SCALE GENOMIC DNA]</scope>
    <source>
        <strain evidence="2 3">KT1b</strain>
    </source>
</reference>
<feature type="compositionally biased region" description="Acidic residues" evidence="1">
    <location>
        <begin position="39"/>
        <end position="54"/>
    </location>
</feature>
<evidence type="ECO:0000256" key="1">
    <source>
        <dbReference type="SAM" id="MobiDB-lite"/>
    </source>
</evidence>
<proteinExistence type="predicted"/>
<gene>
    <name evidence="2" type="ORF">HPULCUR_011585</name>
</gene>
<feature type="region of interest" description="Disordered" evidence="1">
    <location>
        <begin position="33"/>
        <end position="73"/>
    </location>
</feature>
<organism evidence="2 3">
    <name type="scientific">Helicostylum pulchrum</name>
    <dbReference type="NCBI Taxonomy" id="562976"/>
    <lineage>
        <taxon>Eukaryota</taxon>
        <taxon>Fungi</taxon>
        <taxon>Fungi incertae sedis</taxon>
        <taxon>Mucoromycota</taxon>
        <taxon>Mucoromycotina</taxon>
        <taxon>Mucoromycetes</taxon>
        <taxon>Mucorales</taxon>
        <taxon>Mucorineae</taxon>
        <taxon>Mucoraceae</taxon>
        <taxon>Helicostylum</taxon>
    </lineage>
</organism>
<evidence type="ECO:0000313" key="2">
    <source>
        <dbReference type="EMBL" id="GAA5806057.1"/>
    </source>
</evidence>
<comment type="caution">
    <text evidence="2">The sequence shown here is derived from an EMBL/GenBank/DDBJ whole genome shotgun (WGS) entry which is preliminary data.</text>
</comment>
<evidence type="ECO:0000313" key="3">
    <source>
        <dbReference type="Proteomes" id="UP001476247"/>
    </source>
</evidence>
<name>A0ABP9YGH3_9FUNG</name>
<sequence>MSSDDDYVCSDDKLVAESDAECNTEYEVVFDAERKIDATDSESDSDAFDSEDVSDTNGDLGKSDEESDHETDDDISEEYLLRFNADALVTDITDVIPIVEDVALFTFFAPDYGHAINRLEHGTVDIGNSTVPVMHVPHTLLYGILGKAKVNVYVVFPTMYNEDEHNLPFLSADKQAMFVDEVFLLATKDVLGIEDPNNFPASYRNCIKEGSQFFPLNMTQSEDANTITGIMRTIIDDNDHLACFKQFKYKTVSFGFEEKLVNCDLKSILRNIID</sequence>
<accession>A0ABP9YGH3</accession>
<keyword evidence="3" id="KW-1185">Reference proteome</keyword>
<dbReference type="Proteomes" id="UP001476247">
    <property type="component" value="Unassembled WGS sequence"/>
</dbReference>